<organism evidence="2 3">
    <name type="scientific">Fusarium kuroshium</name>
    <dbReference type="NCBI Taxonomy" id="2010991"/>
    <lineage>
        <taxon>Eukaryota</taxon>
        <taxon>Fungi</taxon>
        <taxon>Dikarya</taxon>
        <taxon>Ascomycota</taxon>
        <taxon>Pezizomycotina</taxon>
        <taxon>Sordariomycetes</taxon>
        <taxon>Hypocreomycetidae</taxon>
        <taxon>Hypocreales</taxon>
        <taxon>Nectriaceae</taxon>
        <taxon>Fusarium</taxon>
        <taxon>Fusarium solani species complex</taxon>
    </lineage>
</organism>
<evidence type="ECO:0000256" key="1">
    <source>
        <dbReference type="SAM" id="MobiDB-lite"/>
    </source>
</evidence>
<dbReference type="OrthoDB" id="10394589at2759"/>
<evidence type="ECO:0000313" key="3">
    <source>
        <dbReference type="Proteomes" id="UP000277212"/>
    </source>
</evidence>
<gene>
    <name evidence="2" type="ORF">CDV36_016486</name>
</gene>
<protein>
    <submittedName>
        <fullName evidence="2">Uncharacterized protein</fullName>
    </submittedName>
</protein>
<name>A0A3M2QMN4_9HYPO</name>
<keyword evidence="3" id="KW-1185">Reference proteome</keyword>
<evidence type="ECO:0000313" key="2">
    <source>
        <dbReference type="EMBL" id="RMI94245.1"/>
    </source>
</evidence>
<comment type="caution">
    <text evidence="2">The sequence shown here is derived from an EMBL/GenBank/DDBJ whole genome shotgun (WGS) entry which is preliminary data.</text>
</comment>
<accession>A0A3M2QMN4</accession>
<dbReference type="Proteomes" id="UP000277212">
    <property type="component" value="Unassembled WGS sequence"/>
</dbReference>
<reference evidence="2 3" key="1">
    <citation type="submission" date="2017-06" db="EMBL/GenBank/DDBJ databases">
        <title>Comparative genomic analysis of Ambrosia Fusariam Clade fungi.</title>
        <authorList>
            <person name="Stajich J.E."/>
            <person name="Carrillo J."/>
            <person name="Kijimoto T."/>
            <person name="Eskalen A."/>
            <person name="O'Donnell K."/>
            <person name="Kasson M."/>
        </authorList>
    </citation>
    <scope>NUCLEOTIDE SEQUENCE [LARGE SCALE GENOMIC DNA]</scope>
    <source>
        <strain evidence="2">UCR3666</strain>
    </source>
</reference>
<sequence length="69" mass="6852">MLALSLIGLACPGDPEDIGLRASPACKDGADEDVVGAGRARPDNADGNAAGTAPTCADDADDCKSSSYR</sequence>
<dbReference type="AlphaFoldDB" id="A0A3M2QMN4"/>
<feature type="region of interest" description="Disordered" evidence="1">
    <location>
        <begin position="33"/>
        <end position="69"/>
    </location>
</feature>
<dbReference type="EMBL" id="NKUJ01001059">
    <property type="protein sequence ID" value="RMI94245.1"/>
    <property type="molecule type" value="Genomic_DNA"/>
</dbReference>
<proteinExistence type="predicted"/>